<organism evidence="1 2">
    <name type="scientific">Oikopleura dioica</name>
    <name type="common">Tunicate</name>
    <dbReference type="NCBI Taxonomy" id="34765"/>
    <lineage>
        <taxon>Eukaryota</taxon>
        <taxon>Metazoa</taxon>
        <taxon>Chordata</taxon>
        <taxon>Tunicata</taxon>
        <taxon>Appendicularia</taxon>
        <taxon>Copelata</taxon>
        <taxon>Oikopleuridae</taxon>
        <taxon>Oikopleura</taxon>
    </lineage>
</organism>
<proteinExistence type="predicted"/>
<dbReference type="SUPFAM" id="SSF117281">
    <property type="entry name" value="Kelch motif"/>
    <property type="match status" value="1"/>
</dbReference>
<keyword evidence="2" id="KW-1185">Reference proteome</keyword>
<dbReference type="InterPro" id="IPR015915">
    <property type="entry name" value="Kelch-typ_b-propeller"/>
</dbReference>
<protein>
    <submittedName>
        <fullName evidence="1">Oidioi.mRNA.OKI2018_I69.chr1.g1921.t1.cds</fullName>
    </submittedName>
</protein>
<gene>
    <name evidence="1" type="ORF">OKIOD_LOCUS10686</name>
</gene>
<reference evidence="1 2" key="1">
    <citation type="submission" date="2021-04" db="EMBL/GenBank/DDBJ databases">
        <authorList>
            <person name="Bliznina A."/>
        </authorList>
    </citation>
    <scope>NUCLEOTIDE SEQUENCE [LARGE SCALE GENOMIC DNA]</scope>
</reference>
<evidence type="ECO:0000313" key="2">
    <source>
        <dbReference type="Proteomes" id="UP001158576"/>
    </source>
</evidence>
<name>A0ABN7SWD9_OIKDI</name>
<accession>A0ABN7SWD9</accession>
<dbReference type="Gene3D" id="2.120.10.80">
    <property type="entry name" value="Kelch-type beta propeller"/>
    <property type="match status" value="1"/>
</dbReference>
<sequence>MKNVTRTSFVKENVYYDLKSARILVRNCLAGFEDWANPICLSCLDSENNHLYKEQCMEEAKTTHYSCLEICGDDRNCFEECFDQFLRETDDCPCNKNCPDGCHCPGFKCQPYITVLCQDKKEFAGYSAFSYAISSDGHFKENRHYNSPISSTYPYLFRSGSALLKGEVYIFGGMQNATKVAKISDCGFEEIGQLLNGFDVYWGSLAALPEKEKIILCEGYSSSKCESFDGLISTQTYETSYQHKYGSMAVYENSAIIVGGQSDKVEIMEENGWSEARAFPFLVSDVSCVSVDDGVIAIGGYALDLPGNIKDVFLYRAGEWSTVGKLLSFFRYATAIFFGDPFIVFDGNFDKKVERVEWDGSSVTSSEIINEHETTCYRPIVFQPNPISSCDEACDDFCYSYS</sequence>
<dbReference type="EMBL" id="OU015566">
    <property type="protein sequence ID" value="CAG5105205.1"/>
    <property type="molecule type" value="Genomic_DNA"/>
</dbReference>
<evidence type="ECO:0000313" key="1">
    <source>
        <dbReference type="EMBL" id="CAG5105205.1"/>
    </source>
</evidence>
<dbReference type="Proteomes" id="UP001158576">
    <property type="component" value="Chromosome 1"/>
</dbReference>